<dbReference type="Proteomes" id="UP001155280">
    <property type="component" value="Unassembled WGS sequence"/>
</dbReference>
<dbReference type="PROSITE" id="PS50109">
    <property type="entry name" value="HIS_KIN"/>
    <property type="match status" value="1"/>
</dbReference>
<evidence type="ECO:0000256" key="2">
    <source>
        <dbReference type="ARBA" id="ARBA00012438"/>
    </source>
</evidence>
<dbReference type="InterPro" id="IPR003594">
    <property type="entry name" value="HATPase_dom"/>
</dbReference>
<gene>
    <name evidence="11" type="ORF">MKO06_00710</name>
</gene>
<organism evidence="11 12">
    <name type="scientific">Christiangramia oceanisediminis</name>
    <dbReference type="NCBI Taxonomy" id="2920386"/>
    <lineage>
        <taxon>Bacteria</taxon>
        <taxon>Pseudomonadati</taxon>
        <taxon>Bacteroidota</taxon>
        <taxon>Flavobacteriia</taxon>
        <taxon>Flavobacteriales</taxon>
        <taxon>Flavobacteriaceae</taxon>
        <taxon>Christiangramia</taxon>
    </lineage>
</organism>
<evidence type="ECO:0000256" key="1">
    <source>
        <dbReference type="ARBA" id="ARBA00000085"/>
    </source>
</evidence>
<dbReference type="SUPFAM" id="SSF55874">
    <property type="entry name" value="ATPase domain of HSP90 chaperone/DNA topoisomerase II/histidine kinase"/>
    <property type="match status" value="1"/>
</dbReference>
<dbReference type="InterPro" id="IPR004358">
    <property type="entry name" value="Sig_transdc_His_kin-like_C"/>
</dbReference>
<dbReference type="GO" id="GO:0005524">
    <property type="term" value="F:ATP binding"/>
    <property type="evidence" value="ECO:0007669"/>
    <property type="project" value="UniProtKB-KW"/>
</dbReference>
<keyword evidence="9" id="KW-0175">Coiled coil</keyword>
<dbReference type="GO" id="GO:0000155">
    <property type="term" value="F:phosphorelay sensor kinase activity"/>
    <property type="evidence" value="ECO:0007669"/>
    <property type="project" value="InterPro"/>
</dbReference>
<dbReference type="CDD" id="cd00082">
    <property type="entry name" value="HisKA"/>
    <property type="match status" value="1"/>
</dbReference>
<dbReference type="SMART" id="SM00387">
    <property type="entry name" value="HATPase_c"/>
    <property type="match status" value="1"/>
</dbReference>
<dbReference type="InterPro" id="IPR036890">
    <property type="entry name" value="HATPase_C_sf"/>
</dbReference>
<keyword evidence="8" id="KW-0902">Two-component regulatory system</keyword>
<dbReference type="Gene3D" id="1.10.287.130">
    <property type="match status" value="1"/>
</dbReference>
<dbReference type="RefSeq" id="WP_241550420.1">
    <property type="nucleotide sequence ID" value="NZ_JANCNS010000001.1"/>
</dbReference>
<dbReference type="PANTHER" id="PTHR43065">
    <property type="entry name" value="SENSOR HISTIDINE KINASE"/>
    <property type="match status" value="1"/>
</dbReference>
<dbReference type="PRINTS" id="PR00344">
    <property type="entry name" value="BCTRLSENSOR"/>
</dbReference>
<dbReference type="EMBL" id="JANCNS010000001">
    <property type="protein sequence ID" value="MCP9198410.1"/>
    <property type="molecule type" value="Genomic_DNA"/>
</dbReference>
<dbReference type="SUPFAM" id="SSF47384">
    <property type="entry name" value="Homodimeric domain of signal transducing histidine kinase"/>
    <property type="match status" value="1"/>
</dbReference>
<keyword evidence="6 11" id="KW-0418">Kinase</keyword>
<evidence type="ECO:0000313" key="11">
    <source>
        <dbReference type="EMBL" id="MCP9198410.1"/>
    </source>
</evidence>
<evidence type="ECO:0000256" key="7">
    <source>
        <dbReference type="ARBA" id="ARBA00022840"/>
    </source>
</evidence>
<keyword evidence="4" id="KW-0808">Transferase</keyword>
<protein>
    <recommendedName>
        <fullName evidence="2">histidine kinase</fullName>
        <ecNumber evidence="2">2.7.13.3</ecNumber>
    </recommendedName>
</protein>
<dbReference type="Pfam" id="PF00512">
    <property type="entry name" value="HisKA"/>
    <property type="match status" value="1"/>
</dbReference>
<evidence type="ECO:0000256" key="6">
    <source>
        <dbReference type="ARBA" id="ARBA00022777"/>
    </source>
</evidence>
<dbReference type="Gene3D" id="3.30.565.10">
    <property type="entry name" value="Histidine kinase-like ATPase, C-terminal domain"/>
    <property type="match status" value="1"/>
</dbReference>
<dbReference type="InterPro" id="IPR005467">
    <property type="entry name" value="His_kinase_dom"/>
</dbReference>
<evidence type="ECO:0000256" key="4">
    <source>
        <dbReference type="ARBA" id="ARBA00022679"/>
    </source>
</evidence>
<comment type="catalytic activity">
    <reaction evidence="1">
        <text>ATP + protein L-histidine = ADP + protein N-phospho-L-histidine.</text>
        <dbReference type="EC" id="2.7.13.3"/>
    </reaction>
</comment>
<sequence length="365" mass="41178">MADEISLSKKLEERVKELSCLYDVSTAIRKHDHSISKTFKEICQITKKAWLYPKHAVVELSITDFSYSTSPIPENKILQQSPIRVFEEHRGNITIHYDLEKIGTAHFLEEEQKLLDKIAIEISELIERREIAKKEELLKRSAERSDRLSILGEITAGIAHELNTPLGNILGFAELIETSTKEDQTHSDAQKIIKAAIYSREIVKKLMFFACEMPQQKEFAEVKPIIDQALALLSQNFQKAGVSCDFQIDDPQLKAQVDVIQFTQVLFNLLINAIHVSPENSIISIEVSSTSTYFTLKVKDQGPGIPEDIKPKIFEPFFTTKPIGEGSGLGLSVVHGIIKSHRGEIINFDNDPQGTVFQIQLPLKL</sequence>
<evidence type="ECO:0000256" key="9">
    <source>
        <dbReference type="SAM" id="Coils"/>
    </source>
</evidence>
<dbReference type="AlphaFoldDB" id="A0A9X2I0H9"/>
<dbReference type="SMART" id="SM00388">
    <property type="entry name" value="HisKA"/>
    <property type="match status" value="1"/>
</dbReference>
<comment type="caution">
    <text evidence="11">The sequence shown here is derived from an EMBL/GenBank/DDBJ whole genome shotgun (WGS) entry which is preliminary data.</text>
</comment>
<dbReference type="EC" id="2.7.13.3" evidence="2"/>
<evidence type="ECO:0000256" key="8">
    <source>
        <dbReference type="ARBA" id="ARBA00023012"/>
    </source>
</evidence>
<keyword evidence="7" id="KW-0067">ATP-binding</keyword>
<evidence type="ECO:0000313" key="12">
    <source>
        <dbReference type="Proteomes" id="UP001155280"/>
    </source>
</evidence>
<reference evidence="11" key="1">
    <citation type="submission" date="2022-07" db="EMBL/GenBank/DDBJ databases">
        <title>Gramela sediminis sp. nov., isolated from deep-sea sediment of the Indian Ocean.</title>
        <authorList>
            <person name="Shi H."/>
        </authorList>
    </citation>
    <scope>NUCLEOTIDE SEQUENCE</scope>
    <source>
        <strain evidence="11">GC03-9</strain>
    </source>
</reference>
<dbReference type="InterPro" id="IPR003661">
    <property type="entry name" value="HisK_dim/P_dom"/>
</dbReference>
<feature type="domain" description="Histidine kinase" evidence="10">
    <location>
        <begin position="157"/>
        <end position="365"/>
    </location>
</feature>
<keyword evidence="3" id="KW-0597">Phosphoprotein</keyword>
<feature type="coiled-coil region" evidence="9">
    <location>
        <begin position="108"/>
        <end position="135"/>
    </location>
</feature>
<name>A0A9X2I0H9_9FLAO</name>
<keyword evidence="5" id="KW-0547">Nucleotide-binding</keyword>
<evidence type="ECO:0000256" key="5">
    <source>
        <dbReference type="ARBA" id="ARBA00022741"/>
    </source>
</evidence>
<dbReference type="Pfam" id="PF02518">
    <property type="entry name" value="HATPase_c"/>
    <property type="match status" value="1"/>
</dbReference>
<proteinExistence type="predicted"/>
<evidence type="ECO:0000256" key="3">
    <source>
        <dbReference type="ARBA" id="ARBA00022553"/>
    </source>
</evidence>
<keyword evidence="12" id="KW-1185">Reference proteome</keyword>
<dbReference type="InterPro" id="IPR036097">
    <property type="entry name" value="HisK_dim/P_sf"/>
</dbReference>
<accession>A0A9X2I0H9</accession>
<dbReference type="PANTHER" id="PTHR43065:SF46">
    <property type="entry name" value="C4-DICARBOXYLATE TRANSPORT SENSOR PROTEIN DCTB"/>
    <property type="match status" value="1"/>
</dbReference>
<evidence type="ECO:0000259" key="10">
    <source>
        <dbReference type="PROSITE" id="PS50109"/>
    </source>
</evidence>